<accession>A0A0W0FVL1</accession>
<protein>
    <submittedName>
        <fullName evidence="2">Uncharacterized protein</fullName>
    </submittedName>
</protein>
<evidence type="ECO:0000313" key="3">
    <source>
        <dbReference type="Proteomes" id="UP000054988"/>
    </source>
</evidence>
<dbReference type="Gene3D" id="3.80.10.10">
    <property type="entry name" value="Ribonuclease Inhibitor"/>
    <property type="match status" value="1"/>
</dbReference>
<dbReference type="Proteomes" id="UP000054988">
    <property type="component" value="Unassembled WGS sequence"/>
</dbReference>
<evidence type="ECO:0000256" key="1">
    <source>
        <dbReference type="SAM" id="Coils"/>
    </source>
</evidence>
<evidence type="ECO:0000313" key="2">
    <source>
        <dbReference type="EMBL" id="KTB40216.1"/>
    </source>
</evidence>
<organism evidence="2 3">
    <name type="scientific">Moniliophthora roreri</name>
    <name type="common">Frosty pod rot fungus</name>
    <name type="synonym">Monilia roreri</name>
    <dbReference type="NCBI Taxonomy" id="221103"/>
    <lineage>
        <taxon>Eukaryota</taxon>
        <taxon>Fungi</taxon>
        <taxon>Dikarya</taxon>
        <taxon>Basidiomycota</taxon>
        <taxon>Agaricomycotina</taxon>
        <taxon>Agaricomycetes</taxon>
        <taxon>Agaricomycetidae</taxon>
        <taxon>Agaricales</taxon>
        <taxon>Marasmiineae</taxon>
        <taxon>Marasmiaceae</taxon>
        <taxon>Moniliophthora</taxon>
    </lineage>
</organism>
<keyword evidence="1" id="KW-0175">Coiled coil</keyword>
<gene>
    <name evidence="2" type="ORF">WG66_7203</name>
</gene>
<dbReference type="InterPro" id="IPR032675">
    <property type="entry name" value="LRR_dom_sf"/>
</dbReference>
<proteinExistence type="predicted"/>
<dbReference type="EMBL" id="LATX01001597">
    <property type="protein sequence ID" value="KTB40216.1"/>
    <property type="molecule type" value="Genomic_DNA"/>
</dbReference>
<name>A0A0W0FVL1_MONRR</name>
<feature type="coiled-coil region" evidence="1">
    <location>
        <begin position="26"/>
        <end position="56"/>
    </location>
</feature>
<dbReference type="AlphaFoldDB" id="A0A0W0FVL1"/>
<sequence>MHCNNSPSDREVNSIRKVVAKVERELEDLIPEIRRLKRIVKELERARDALQSFSLQHKALLLPLRKIPTELLGIIFEFCMPFPSSESRDALDFWDTTQAPWVLTQVSQRWRSVALHTPRLWENVTINAEPLKRPKQHRLKLLQTCLDRVGNHPIRLRLHLEYDRKEDRAILDTLVRYSLQWQSLELKVPVAMFKRMLPVSGRLPLLQKLKIHVQHYHAEDVSEIFSNAPVLRDARIFVVPFYDIYPSFPFRQLVRLAGTYNVELALRVLGEAKRLEDCRLLVHDRGSFLPMPLSMISLTHLRFLDIRVEKDLRILDFIDVPCLEILRLEGMDRPTPGTEFRDCRLKAAPILELLRRSSPPLVSLRIQDSFWNERDFNSLLRAVPTVHELHVSLIQVLVSFPDLLCTCGGEILLPKLEGLSLEVHSQMNAEGLLDLLESRYQKEATSSVACLRRCRIRTAARFQPSVHTMVRLEKLKAEGMDVSVTDQRYS</sequence>
<comment type="caution">
    <text evidence="2">The sequence shown here is derived from an EMBL/GenBank/DDBJ whole genome shotgun (WGS) entry which is preliminary data.</text>
</comment>
<reference evidence="2 3" key="1">
    <citation type="submission" date="2015-12" db="EMBL/GenBank/DDBJ databases">
        <title>Draft genome sequence of Moniliophthora roreri, the causal agent of frosty pod rot of cacao.</title>
        <authorList>
            <person name="Aime M.C."/>
            <person name="Diaz-Valderrama J.R."/>
            <person name="Kijpornyongpan T."/>
            <person name="Phillips-Mora W."/>
        </authorList>
    </citation>
    <scope>NUCLEOTIDE SEQUENCE [LARGE SCALE GENOMIC DNA]</scope>
    <source>
        <strain evidence="2 3">MCA 2952</strain>
    </source>
</reference>